<organism evidence="2 3">
    <name type="scientific">Penicillium nordicum</name>
    <dbReference type="NCBI Taxonomy" id="229535"/>
    <lineage>
        <taxon>Eukaryota</taxon>
        <taxon>Fungi</taxon>
        <taxon>Dikarya</taxon>
        <taxon>Ascomycota</taxon>
        <taxon>Pezizomycotina</taxon>
        <taxon>Eurotiomycetes</taxon>
        <taxon>Eurotiomycetidae</taxon>
        <taxon>Eurotiales</taxon>
        <taxon>Aspergillaceae</taxon>
        <taxon>Penicillium</taxon>
    </lineage>
</organism>
<feature type="compositionally biased region" description="Basic and acidic residues" evidence="1">
    <location>
        <begin position="272"/>
        <end position="294"/>
    </location>
</feature>
<proteinExistence type="predicted"/>
<keyword evidence="3" id="KW-1185">Reference proteome</keyword>
<feature type="region of interest" description="Disordered" evidence="1">
    <location>
        <begin position="269"/>
        <end position="303"/>
    </location>
</feature>
<dbReference type="STRING" id="229535.A0A0M9WJP8"/>
<evidence type="ECO:0000313" key="2">
    <source>
        <dbReference type="EMBL" id="KOS47459.1"/>
    </source>
</evidence>
<protein>
    <recommendedName>
        <fullName evidence="4">HNH nuclease domain-containing protein</fullName>
    </recommendedName>
</protein>
<comment type="caution">
    <text evidence="2">The sequence shown here is derived from an EMBL/GenBank/DDBJ whole genome shotgun (WGS) entry which is preliminary data.</text>
</comment>
<name>A0A0M9WJP8_9EURO</name>
<accession>A0A0M9WJP8</accession>
<gene>
    <name evidence="2" type="ORF">ACN38_g1561</name>
</gene>
<dbReference type="Proteomes" id="UP000037696">
    <property type="component" value="Unassembled WGS sequence"/>
</dbReference>
<evidence type="ECO:0000313" key="3">
    <source>
        <dbReference type="Proteomes" id="UP000037696"/>
    </source>
</evidence>
<reference evidence="2 3" key="1">
    <citation type="submission" date="2015-08" db="EMBL/GenBank/DDBJ databases">
        <title>Genome sequencing of Penicillium nordicum.</title>
        <authorList>
            <person name="Nguyen H.D."/>
            <person name="Seifert K.A."/>
        </authorList>
    </citation>
    <scope>NUCLEOTIDE SEQUENCE [LARGE SCALE GENOMIC DNA]</scope>
    <source>
        <strain evidence="2 3">DAOMC 185683</strain>
    </source>
</reference>
<dbReference type="EMBL" id="LHQQ01000016">
    <property type="protein sequence ID" value="KOS47459.1"/>
    <property type="molecule type" value="Genomic_DNA"/>
</dbReference>
<dbReference type="OrthoDB" id="3800761at2759"/>
<dbReference type="AlphaFoldDB" id="A0A0M9WJP8"/>
<evidence type="ECO:0000256" key="1">
    <source>
        <dbReference type="SAM" id="MobiDB-lite"/>
    </source>
</evidence>
<evidence type="ECO:0008006" key="4">
    <source>
        <dbReference type="Google" id="ProtNLM"/>
    </source>
</evidence>
<sequence>MASLYEFEATYYRGKSNKALMPAPTSLSSTSSVSRFYCRTQNSQPRTDISNAFSDTVKLEVSRLSGAQCWSCSTTETEFAHIIAQKDGQVSYWIEAGLVPFSLKAVTNCMQLCPTCHAAFERADDPRWVFLPTDLNFFIRYELEDQRRRAQVDLPSTRIVPTVNDYRDYHTSRGLVPDDAIGGLYRGYYLKYFLCDGRLPIDFIRVLTAPKPWHGHPLAAIRRGIAILGSARCHALDQTTIDELTVLRDLYFDDKNLIHPHLVQLYHIPPAGDKRKRTDEDTDNETDHHDEKKPKLATNADNNRTVQDVVNSQDTRHIRSQATVSDTVQTDLYASTEWVLGPSATGNDAIDRFAPLLKSIDVATLLG</sequence>